<accession>A0A926EVA9</accession>
<dbReference type="RefSeq" id="WP_262429633.1">
    <property type="nucleotide sequence ID" value="NZ_JACRTG010000018.1"/>
</dbReference>
<dbReference type="AlphaFoldDB" id="A0A926EVA9"/>
<gene>
    <name evidence="1" type="ORF">H8707_08010</name>
</gene>
<organism evidence="1 2">
    <name type="scientific">Paratissierella segnis</name>
    <dbReference type="NCBI Taxonomy" id="2763679"/>
    <lineage>
        <taxon>Bacteria</taxon>
        <taxon>Bacillati</taxon>
        <taxon>Bacillota</taxon>
        <taxon>Tissierellia</taxon>
        <taxon>Tissierellales</taxon>
        <taxon>Tissierellaceae</taxon>
        <taxon>Paratissierella</taxon>
    </lineage>
</organism>
<comment type="caution">
    <text evidence="1">The sequence shown here is derived from an EMBL/GenBank/DDBJ whole genome shotgun (WGS) entry which is preliminary data.</text>
</comment>
<dbReference type="Proteomes" id="UP000601171">
    <property type="component" value="Unassembled WGS sequence"/>
</dbReference>
<protein>
    <submittedName>
        <fullName evidence="1">Uncharacterized protein</fullName>
    </submittedName>
</protein>
<proteinExistence type="predicted"/>
<sequence length="165" mass="19319">MNRKKKIVRNIIILIALSTLFLNRGISLTPMAAHEASERSIHYGPSKVVHIEDFDDGKYILCKYDKWISCNTVKKTMFFFWTFGNQVTGIEIDKGRPLNFTWGYSSDRNKLYGIINDSNINKVELYLDDGRTLSQTEFYDNDMFLFTWEGEASFDNIKFPRKYIV</sequence>
<name>A0A926EVA9_9FIRM</name>
<keyword evidence="2" id="KW-1185">Reference proteome</keyword>
<reference evidence="1" key="1">
    <citation type="submission" date="2020-08" db="EMBL/GenBank/DDBJ databases">
        <title>Genome public.</title>
        <authorList>
            <person name="Liu C."/>
            <person name="Sun Q."/>
        </authorList>
    </citation>
    <scope>NUCLEOTIDE SEQUENCE</scope>
    <source>
        <strain evidence="1">BX21</strain>
    </source>
</reference>
<evidence type="ECO:0000313" key="2">
    <source>
        <dbReference type="Proteomes" id="UP000601171"/>
    </source>
</evidence>
<evidence type="ECO:0000313" key="1">
    <source>
        <dbReference type="EMBL" id="MBC8588182.1"/>
    </source>
</evidence>
<dbReference type="EMBL" id="JACRTG010000018">
    <property type="protein sequence ID" value="MBC8588182.1"/>
    <property type="molecule type" value="Genomic_DNA"/>
</dbReference>